<feature type="compositionally biased region" description="Polar residues" evidence="1">
    <location>
        <begin position="457"/>
        <end position="467"/>
    </location>
</feature>
<feature type="compositionally biased region" description="Basic residues" evidence="1">
    <location>
        <begin position="296"/>
        <end position="305"/>
    </location>
</feature>
<evidence type="ECO:0000313" key="3">
    <source>
        <dbReference type="Proteomes" id="UP001465976"/>
    </source>
</evidence>
<feature type="compositionally biased region" description="Basic and acidic residues" evidence="1">
    <location>
        <begin position="343"/>
        <end position="355"/>
    </location>
</feature>
<feature type="compositionally biased region" description="Basic residues" evidence="1">
    <location>
        <begin position="543"/>
        <end position="557"/>
    </location>
</feature>
<evidence type="ECO:0000256" key="1">
    <source>
        <dbReference type="SAM" id="MobiDB-lite"/>
    </source>
</evidence>
<keyword evidence="3" id="KW-1185">Reference proteome</keyword>
<dbReference type="EMBL" id="JBAHYK010000463">
    <property type="protein sequence ID" value="KAL0573789.1"/>
    <property type="molecule type" value="Genomic_DNA"/>
</dbReference>
<gene>
    <name evidence="2" type="ORF">V5O48_008155</name>
</gene>
<comment type="caution">
    <text evidence="2">The sequence shown here is derived from an EMBL/GenBank/DDBJ whole genome shotgun (WGS) entry which is preliminary data.</text>
</comment>
<sequence length="557" mass="61276">MHTTVAVSGGLWKGNGLDDCLGEREVMENGVTRFILKDKGGKLELWSDWWEERRVWMSQASSVFHQHGICLNDDLSQFELIVPYLYLTGQLSRSETPCQQRHKKSIYLFVGPLSPSIPTESCTTSLLHYFSFDPTGQHPLPPEICKDLGLPIELDLAVYPAYQFCWKNKAYKWMHQYQLARGFNPKTSNFARHLRVPICQVQSDSDPFKDIDVTMTSPVQFSPAVPSTYLNNLIHPSAATTASPVQSSPTAVTPLVTTETSLHEVSYSCPEGQLEETAVPVSQSIVHFSTAQPRTISKKANRTSPKKISTSLLGNRRDVDGKAVKDEEGTSGKCEPPQTTQDRPVKEGLKGRETVPRQIASRGNVHSRPLPKPTSPSPDLRTSPRTARNAASRLYTNSTPSGSISPPKRPQIQPREPTRVHRTVTRDATKPGMTSGKATPGSLQTRTPLPSKPIHIASSSPRLQTPRSDAVTPASSRSAKPSSSVAHISRPRAESSPALNAGTPAHQSRNSSGMQGDEQTKAPFKGARQRRDPSIPTPTRPTNIHKRSSSSSKRVWK</sequence>
<evidence type="ECO:0000313" key="2">
    <source>
        <dbReference type="EMBL" id="KAL0573789.1"/>
    </source>
</evidence>
<feature type="compositionally biased region" description="Polar residues" evidence="1">
    <location>
        <begin position="505"/>
        <end position="514"/>
    </location>
</feature>
<feature type="region of interest" description="Disordered" evidence="1">
    <location>
        <begin position="296"/>
        <end position="557"/>
    </location>
</feature>
<accession>A0ABR3FEW0</accession>
<dbReference type="Proteomes" id="UP001465976">
    <property type="component" value="Unassembled WGS sequence"/>
</dbReference>
<protein>
    <submittedName>
        <fullName evidence="2">Uncharacterized protein</fullName>
    </submittedName>
</protein>
<feature type="compositionally biased region" description="Low complexity" evidence="1">
    <location>
        <begin position="473"/>
        <end position="484"/>
    </location>
</feature>
<proteinExistence type="predicted"/>
<name>A0ABR3FEW0_9AGAR</name>
<feature type="compositionally biased region" description="Basic and acidic residues" evidence="1">
    <location>
        <begin position="315"/>
        <end position="330"/>
    </location>
</feature>
<reference evidence="2 3" key="1">
    <citation type="submission" date="2024-02" db="EMBL/GenBank/DDBJ databases">
        <title>A draft genome for the cacao thread blight pathogen Marasmius crinis-equi.</title>
        <authorList>
            <person name="Cohen S.P."/>
            <person name="Baruah I.K."/>
            <person name="Amoako-Attah I."/>
            <person name="Bukari Y."/>
            <person name="Meinhardt L.W."/>
            <person name="Bailey B.A."/>
        </authorList>
    </citation>
    <scope>NUCLEOTIDE SEQUENCE [LARGE SCALE GENOMIC DNA]</scope>
    <source>
        <strain evidence="2 3">GH-76</strain>
    </source>
</reference>
<feature type="compositionally biased region" description="Polar residues" evidence="1">
    <location>
        <begin position="394"/>
        <end position="404"/>
    </location>
</feature>
<organism evidence="2 3">
    <name type="scientific">Marasmius crinis-equi</name>
    <dbReference type="NCBI Taxonomy" id="585013"/>
    <lineage>
        <taxon>Eukaryota</taxon>
        <taxon>Fungi</taxon>
        <taxon>Dikarya</taxon>
        <taxon>Basidiomycota</taxon>
        <taxon>Agaricomycotina</taxon>
        <taxon>Agaricomycetes</taxon>
        <taxon>Agaricomycetidae</taxon>
        <taxon>Agaricales</taxon>
        <taxon>Marasmiineae</taxon>
        <taxon>Marasmiaceae</taxon>
        <taxon>Marasmius</taxon>
    </lineage>
</organism>
<feature type="compositionally biased region" description="Basic and acidic residues" evidence="1">
    <location>
        <begin position="416"/>
        <end position="429"/>
    </location>
</feature>